<name>A0A814EHX0_9BILA</name>
<dbReference type="SMART" id="SM00385">
    <property type="entry name" value="CYCLIN"/>
    <property type="match status" value="2"/>
</dbReference>
<dbReference type="Gene3D" id="1.20.1280.130">
    <property type="match status" value="1"/>
</dbReference>
<dbReference type="GO" id="GO:0005829">
    <property type="term" value="C:cytosol"/>
    <property type="evidence" value="ECO:0007669"/>
    <property type="project" value="GOC"/>
</dbReference>
<dbReference type="OrthoDB" id="10259024at2759"/>
<feature type="region of interest" description="Disordered" evidence="10">
    <location>
        <begin position="778"/>
        <end position="804"/>
    </location>
</feature>
<evidence type="ECO:0000256" key="3">
    <source>
        <dbReference type="ARBA" id="ARBA00009150"/>
    </source>
</evidence>
<dbReference type="InterPro" id="IPR039745">
    <property type="entry name" value="Vps54"/>
</dbReference>
<dbReference type="Gene3D" id="6.10.250.860">
    <property type="match status" value="1"/>
</dbReference>
<organism evidence="12 14">
    <name type="scientific">Didymodactylos carnosus</name>
    <dbReference type="NCBI Taxonomy" id="1234261"/>
    <lineage>
        <taxon>Eukaryota</taxon>
        <taxon>Metazoa</taxon>
        <taxon>Spiralia</taxon>
        <taxon>Gnathifera</taxon>
        <taxon>Rotifera</taxon>
        <taxon>Eurotatoria</taxon>
        <taxon>Bdelloidea</taxon>
        <taxon>Philodinida</taxon>
        <taxon>Philodinidae</taxon>
        <taxon>Didymodactylos</taxon>
    </lineage>
</organism>
<comment type="subcellular location">
    <subcellularLocation>
        <location evidence="1">Golgi apparatus</location>
        <location evidence="1">trans-Golgi network</location>
    </subcellularLocation>
</comment>
<evidence type="ECO:0000256" key="8">
    <source>
        <dbReference type="ARBA" id="ARBA00023127"/>
    </source>
</evidence>
<dbReference type="EMBL" id="CAJNOQ010002594">
    <property type="protein sequence ID" value="CAF0967560.1"/>
    <property type="molecule type" value="Genomic_DNA"/>
</dbReference>
<dbReference type="InterPro" id="IPR031658">
    <property type="entry name" value="Cyclin_C_2"/>
</dbReference>
<evidence type="ECO:0000256" key="6">
    <source>
        <dbReference type="ARBA" id="ARBA00023034"/>
    </source>
</evidence>
<comment type="similarity">
    <text evidence="2">Belongs to the cyclin family. Cyclin C subfamily.</text>
</comment>
<dbReference type="PANTHER" id="PTHR12965:SF0">
    <property type="entry name" value="VACUOLAR PROTEIN SORTING-ASSOCIATED PROTEIN 54"/>
    <property type="match status" value="1"/>
</dbReference>
<dbReference type="GO" id="GO:0042147">
    <property type="term" value="P:retrograde transport, endosome to Golgi"/>
    <property type="evidence" value="ECO:0007669"/>
    <property type="project" value="InterPro"/>
</dbReference>
<evidence type="ECO:0000256" key="1">
    <source>
        <dbReference type="ARBA" id="ARBA00004601"/>
    </source>
</evidence>
<feature type="domain" description="Cyclin-like" evidence="11">
    <location>
        <begin position="48"/>
        <end position="164"/>
    </location>
</feature>
<protein>
    <recommendedName>
        <fullName evidence="11">Cyclin-like domain-containing protein</fullName>
    </recommendedName>
</protein>
<dbReference type="InterPro" id="IPR036915">
    <property type="entry name" value="Cyclin-like_sf"/>
</dbReference>
<dbReference type="Pfam" id="PF00134">
    <property type="entry name" value="Cyclin_N"/>
    <property type="match status" value="1"/>
</dbReference>
<sequence length="1288" mass="149581">MAASYWKSSQFQQWLFDRQELMSIRLRDLQICSITEDDYLKLMIFYSNFIQTIGEQMKVRQQVIATAIVYFKRFYARYSLKSIDPILLAPTCLFLASKVEEFSTLSNNRIMAGVQTAFKKYYHLLVTQQQQQQQQGIGQTSSQQLSDYPYHAKHILECEFYLLEIMDCCLIIYHPYRSLDMYSKELQLDDNIFQTTWRIINDTLKTDVCLLYPPYIITLACLFLSCHYCKKLDVCKQYLIDQGNNIDLEQLYDVIKHLLKLYELLKSYDETIDGKQLKDLLGKLPKPKLASSSRPSSQPNEQQLQMVMQQGGQSQQQNIQYVMVSASEIMSTFHSNHNNNTAATTTTLTSFNHRTKDDEAHQQQQQQQQPVFTCNLSCVLNDPKKTRYESGNFFTKTWGNTFVEKSPEPLSRIRDYTLSDFESYLTSLRNSDKYGRPRITVPQQVARHRKSDPTISPPGATLALSNIPTIFLSSNFSLNDSNTFNLVFPGIGHFQRSLSPIEQPPPQQQKSRTTSTSSNTSETSTATTPTKKSTSNNRSSVTSNGTTITTNQHHQKQSISSTSRVLQDKYTHYLDEIEVQICRQLSSKSNIFLDAVKSHDEIHKFLIQTRQAISSLRQELTTHDETSILTLLKLYRYMRQRQNQYLILKKLRSLTTVKQTQITVRSLLTTSDYVSALDLILVTREIIQTELHDLHCLRYCDQQLNELNILIISMMRQEFGQYLQDELKRDTTDIIDEDKFSAILVGLIRVKDDKYLDEIISKFELFIQQTIDKARREKLDETKQKQNRNSDSPDQPLPSTPDFRYTYPTHNNSYHFSQWKSIIEHILHESQLTIERINSFVNLILDIFQKCLQSKSPDEYHQLKSKYIQQLHVLYDSIQDRLIKLFNDLTTKQQQKSPLLFERLSISDFSTIVHIIQTYTLIFEQSTILSYRSQPFRTWLQSQTLKFIQHFHDERKQQINSILDTEQWKQVQVPRPLQILVDHIQLNGFTNIDQLSSTTTNTTTSTTSNEHVLIQNETFLLPNCGLKLFTIIIDYCQCSTILYTHTPKYVISDIQHRLIEILNIFNSKTCQLVLGAGAVKLGKIKTISAKILALTSRCLQFIQYFLPKIKQHFDTLQQLSTNNELTMPSSHSSSTISFLSSNKQFEQLTKLYNDHIHEIHQKLLTIIEQTFDETLSTYEVRAPVPSDCFRTLTTRHILSFYNAINLIVSHADLQYLFTCLNQIFKRLLAKRLKQLKIVNDGGPQHGLLTRDLLFYIKQIQNLEGLQTLELHTDEIWGNTTTMSNGTDK</sequence>
<feature type="domain" description="Cyclin-like" evidence="11">
    <location>
        <begin position="177"/>
        <end position="260"/>
    </location>
</feature>
<keyword evidence="5" id="KW-0653">Protein transport</keyword>
<evidence type="ECO:0000259" key="11">
    <source>
        <dbReference type="SMART" id="SM00385"/>
    </source>
</evidence>
<dbReference type="GO" id="GO:0006896">
    <property type="term" value="P:Golgi to vacuole transport"/>
    <property type="evidence" value="ECO:0007669"/>
    <property type="project" value="TreeGrafter"/>
</dbReference>
<dbReference type="InterPro" id="IPR006671">
    <property type="entry name" value="Cyclin_N"/>
</dbReference>
<dbReference type="CDD" id="cd20514">
    <property type="entry name" value="CYCLIN_CCNC_rpt2"/>
    <property type="match status" value="1"/>
</dbReference>
<dbReference type="Gene3D" id="1.10.472.10">
    <property type="entry name" value="Cyclin-like"/>
    <property type="match status" value="2"/>
</dbReference>
<evidence type="ECO:0000256" key="9">
    <source>
        <dbReference type="RuleBase" id="RU000383"/>
    </source>
</evidence>
<accession>A0A814EHX0</accession>
<comment type="similarity">
    <text evidence="3">Belongs to the VPS54 family.</text>
</comment>
<evidence type="ECO:0000256" key="2">
    <source>
        <dbReference type="ARBA" id="ARBA00008638"/>
    </source>
</evidence>
<dbReference type="InterPro" id="IPR013763">
    <property type="entry name" value="Cyclin-like_dom"/>
</dbReference>
<dbReference type="GO" id="GO:0019905">
    <property type="term" value="F:syntaxin binding"/>
    <property type="evidence" value="ECO:0007669"/>
    <property type="project" value="TreeGrafter"/>
</dbReference>
<dbReference type="Proteomes" id="UP000681722">
    <property type="component" value="Unassembled WGS sequence"/>
</dbReference>
<dbReference type="CDD" id="cd20513">
    <property type="entry name" value="CYCLIN_CCNC_rpt1"/>
    <property type="match status" value="1"/>
</dbReference>
<keyword evidence="6" id="KW-0333">Golgi apparatus</keyword>
<dbReference type="GO" id="GO:0015031">
    <property type="term" value="P:protein transport"/>
    <property type="evidence" value="ECO:0007669"/>
    <property type="project" value="UniProtKB-KW"/>
</dbReference>
<evidence type="ECO:0000256" key="7">
    <source>
        <dbReference type="ARBA" id="ARBA00023054"/>
    </source>
</evidence>
<feature type="compositionally biased region" description="Low complexity" evidence="10">
    <location>
        <begin position="511"/>
        <end position="547"/>
    </location>
</feature>
<dbReference type="Pfam" id="PF16899">
    <property type="entry name" value="Cyclin_C_2"/>
    <property type="match status" value="1"/>
</dbReference>
<evidence type="ECO:0000313" key="13">
    <source>
        <dbReference type="EMBL" id="CAF3740926.1"/>
    </source>
</evidence>
<keyword evidence="14" id="KW-1185">Reference proteome</keyword>
<dbReference type="EMBL" id="CAJOBC010002594">
    <property type="protein sequence ID" value="CAF3740926.1"/>
    <property type="molecule type" value="Genomic_DNA"/>
</dbReference>
<gene>
    <name evidence="12" type="ORF">GPM918_LOCUS12058</name>
    <name evidence="13" type="ORF">SRO942_LOCUS12059</name>
</gene>
<evidence type="ECO:0000313" key="14">
    <source>
        <dbReference type="Proteomes" id="UP000663829"/>
    </source>
</evidence>
<dbReference type="Pfam" id="PF07928">
    <property type="entry name" value="Vps54"/>
    <property type="match status" value="1"/>
</dbReference>
<proteinExistence type="inferred from homology"/>
<reference evidence="12" key="1">
    <citation type="submission" date="2021-02" db="EMBL/GenBank/DDBJ databases">
        <authorList>
            <person name="Nowell W R."/>
        </authorList>
    </citation>
    <scope>NUCLEOTIDE SEQUENCE</scope>
</reference>
<evidence type="ECO:0000256" key="10">
    <source>
        <dbReference type="SAM" id="MobiDB-lite"/>
    </source>
</evidence>
<dbReference type="Proteomes" id="UP000663829">
    <property type="component" value="Unassembled WGS sequence"/>
</dbReference>
<evidence type="ECO:0000313" key="12">
    <source>
        <dbReference type="EMBL" id="CAF0967560.1"/>
    </source>
</evidence>
<feature type="compositionally biased region" description="Polar residues" evidence="10">
    <location>
        <begin position="548"/>
        <end position="563"/>
    </location>
</feature>
<keyword evidence="8 9" id="KW-0195">Cyclin</keyword>
<keyword evidence="7" id="KW-0175">Coiled coil</keyword>
<evidence type="ECO:0000256" key="5">
    <source>
        <dbReference type="ARBA" id="ARBA00022927"/>
    </source>
</evidence>
<dbReference type="SUPFAM" id="SSF47954">
    <property type="entry name" value="Cyclin-like"/>
    <property type="match status" value="2"/>
</dbReference>
<keyword evidence="4" id="KW-0813">Transport</keyword>
<evidence type="ECO:0000256" key="4">
    <source>
        <dbReference type="ARBA" id="ARBA00022448"/>
    </source>
</evidence>
<comment type="caution">
    <text evidence="12">The sequence shown here is derived from an EMBL/GenBank/DDBJ whole genome shotgun (WGS) entry which is preliminary data.</text>
</comment>
<feature type="region of interest" description="Disordered" evidence="10">
    <location>
        <begin position="497"/>
        <end position="563"/>
    </location>
</feature>
<dbReference type="PANTHER" id="PTHR12965">
    <property type="entry name" value="VACUOLAR PROTEIN SORTING 54"/>
    <property type="match status" value="1"/>
</dbReference>
<dbReference type="GO" id="GO:0000938">
    <property type="term" value="C:GARP complex"/>
    <property type="evidence" value="ECO:0007669"/>
    <property type="project" value="InterPro"/>
</dbReference>
<feature type="region of interest" description="Disordered" evidence="10">
    <location>
        <begin position="286"/>
        <end position="310"/>
    </location>
</feature>
<dbReference type="InterPro" id="IPR012501">
    <property type="entry name" value="Vps54_C"/>
</dbReference>